<feature type="compositionally biased region" description="Basic and acidic residues" evidence="1">
    <location>
        <begin position="1"/>
        <end position="29"/>
    </location>
</feature>
<reference evidence="2" key="1">
    <citation type="submission" date="2021-02" db="EMBL/GenBank/DDBJ databases">
        <authorList>
            <person name="Nowell W R."/>
        </authorList>
    </citation>
    <scope>NUCLEOTIDE SEQUENCE</scope>
</reference>
<name>A0A815XBS9_ADIRI</name>
<feature type="region of interest" description="Disordered" evidence="1">
    <location>
        <begin position="1"/>
        <end position="82"/>
    </location>
</feature>
<evidence type="ECO:0000256" key="1">
    <source>
        <dbReference type="SAM" id="MobiDB-lite"/>
    </source>
</evidence>
<dbReference type="EMBL" id="CAJNOR010005293">
    <property type="protein sequence ID" value="CAF1555565.1"/>
    <property type="molecule type" value="Genomic_DNA"/>
</dbReference>
<keyword evidence="3" id="KW-1185">Reference proteome</keyword>
<dbReference type="AlphaFoldDB" id="A0A815XBS9"/>
<protein>
    <submittedName>
        <fullName evidence="2">Uncharacterized protein</fullName>
    </submittedName>
</protein>
<sequence length="349" mass="39389">MHQKKSKDSTDLIRIHLLDDNSTKPHLVEEPTIDDDENTQPLPNTDNEEDFTSNGLSDEDDDEDLEDEDENMSSDSFEGGNVLQPINQSVQQHHLNNLLITNPNINITYTHAENIMETTQMTNDHIIAQTMAVLAAKHRHEKPTNIPPSESRILSFVGPCPLYSLASSFGLDMHHGLSNFPCRDVLANGEGHHPAPPLWQHLTSSHNLNLCSSSLLITDLLLHGYSSSGRILFSSTSAQPILRTTPRYSLFKRCPLTKYGAYGIQYKHGTRLCSGYTCNTNIYLHLISFHKMTHDASLRLSRAIAFHDKQFKFNSDEILVNEFCKSPRFLNNPCCLLKKISKKKPVKIM</sequence>
<organism evidence="2 3">
    <name type="scientific">Adineta ricciae</name>
    <name type="common">Rotifer</name>
    <dbReference type="NCBI Taxonomy" id="249248"/>
    <lineage>
        <taxon>Eukaryota</taxon>
        <taxon>Metazoa</taxon>
        <taxon>Spiralia</taxon>
        <taxon>Gnathifera</taxon>
        <taxon>Rotifera</taxon>
        <taxon>Eurotatoria</taxon>
        <taxon>Bdelloidea</taxon>
        <taxon>Adinetida</taxon>
        <taxon>Adinetidae</taxon>
        <taxon>Adineta</taxon>
    </lineage>
</organism>
<evidence type="ECO:0000313" key="3">
    <source>
        <dbReference type="Proteomes" id="UP000663828"/>
    </source>
</evidence>
<dbReference type="Proteomes" id="UP000663828">
    <property type="component" value="Unassembled WGS sequence"/>
</dbReference>
<proteinExistence type="predicted"/>
<feature type="compositionally biased region" description="Acidic residues" evidence="1">
    <location>
        <begin position="46"/>
        <end position="72"/>
    </location>
</feature>
<comment type="caution">
    <text evidence="2">The sequence shown here is derived from an EMBL/GenBank/DDBJ whole genome shotgun (WGS) entry which is preliminary data.</text>
</comment>
<evidence type="ECO:0000313" key="2">
    <source>
        <dbReference type="EMBL" id="CAF1555565.1"/>
    </source>
</evidence>
<accession>A0A815XBS9</accession>
<gene>
    <name evidence="2" type="ORF">XAT740_LOCUS43226</name>
</gene>